<keyword evidence="7 8" id="KW-0624">Polysaccharide degradation</keyword>
<evidence type="ECO:0000256" key="2">
    <source>
        <dbReference type="ARBA" id="ARBA00007072"/>
    </source>
</evidence>
<dbReference type="Pfam" id="PF00759">
    <property type="entry name" value="Glyco_hydro_9"/>
    <property type="match status" value="1"/>
</dbReference>
<keyword evidence="4 9" id="KW-0136">Cellulose degradation</keyword>
<dbReference type="Proteomes" id="UP001255856">
    <property type="component" value="Unassembled WGS sequence"/>
</dbReference>
<dbReference type="PROSITE" id="PS00698">
    <property type="entry name" value="GH9_3"/>
    <property type="match status" value="1"/>
</dbReference>
<dbReference type="GO" id="GO:0030245">
    <property type="term" value="P:cellulose catabolic process"/>
    <property type="evidence" value="ECO:0007669"/>
    <property type="project" value="UniProtKB-KW"/>
</dbReference>
<dbReference type="InterPro" id="IPR033126">
    <property type="entry name" value="Glyco_hydro_9_Asp/Glu_AS"/>
</dbReference>
<dbReference type="GO" id="GO:0008810">
    <property type="term" value="F:cellulase activity"/>
    <property type="evidence" value="ECO:0007669"/>
    <property type="project" value="UniProtKB-EC"/>
</dbReference>
<dbReference type="EC" id="3.2.1.4" evidence="9"/>
<keyword evidence="12" id="KW-1185">Reference proteome</keyword>
<organism evidence="11 12">
    <name type="scientific">Prototheca wickerhamii</name>
    <dbReference type="NCBI Taxonomy" id="3111"/>
    <lineage>
        <taxon>Eukaryota</taxon>
        <taxon>Viridiplantae</taxon>
        <taxon>Chlorophyta</taxon>
        <taxon>core chlorophytes</taxon>
        <taxon>Trebouxiophyceae</taxon>
        <taxon>Chlorellales</taxon>
        <taxon>Chlorellaceae</taxon>
        <taxon>Prototheca</taxon>
    </lineage>
</organism>
<evidence type="ECO:0000256" key="5">
    <source>
        <dbReference type="ARBA" id="ARBA00023277"/>
    </source>
</evidence>
<sequence>MHNRYDAGDFLKISLPLATSVVLLTTSVLEFPEGYRAAGAEQPALDSLRWALQYLVDCHIEPYAYVALIGDVDRDHGYWGPPEAQQVERPVEAVRRGAPAADLLGAAAATLAAGSELFATRDAPFSSHLLATAIHLYDCPGVKKTYATTRHADKLMLAAAWLLRVTGEANYGEAALAHWRAEGPSVYVGWDSLYAPAVNVLLQLSSRGTPVPGAEEYDNWWHQTFWPVWDKADGNWSVVRTPKGLVYPSWSQWGNLRYSGNVAFAMAVRAAYSRDPDEARRCLAWSRGQLDYALGSAGRSFVVGIGRDAPCRPHHRAASVPSRQAQGWAFLHDPGPNPHCLTGALVGGPPSGDDSYVDDRNNYQCNEVAVDYNAGYTGALAGVLALMARLPAR</sequence>
<feature type="domain" description="Glycoside hydrolase family 9" evidence="10">
    <location>
        <begin position="5"/>
        <end position="380"/>
    </location>
</feature>
<proteinExistence type="inferred from homology"/>
<keyword evidence="6 8" id="KW-0326">Glycosidase</keyword>
<evidence type="ECO:0000256" key="9">
    <source>
        <dbReference type="RuleBase" id="RU361166"/>
    </source>
</evidence>
<evidence type="ECO:0000256" key="3">
    <source>
        <dbReference type="ARBA" id="ARBA00022801"/>
    </source>
</evidence>
<dbReference type="InterPro" id="IPR001701">
    <property type="entry name" value="Glyco_hydro_9"/>
</dbReference>
<evidence type="ECO:0000256" key="4">
    <source>
        <dbReference type="ARBA" id="ARBA00023001"/>
    </source>
</evidence>
<evidence type="ECO:0000313" key="11">
    <source>
        <dbReference type="EMBL" id="KAK2079443.1"/>
    </source>
</evidence>
<evidence type="ECO:0000256" key="6">
    <source>
        <dbReference type="ARBA" id="ARBA00023295"/>
    </source>
</evidence>
<evidence type="ECO:0000256" key="1">
    <source>
        <dbReference type="ARBA" id="ARBA00000966"/>
    </source>
</evidence>
<evidence type="ECO:0000256" key="8">
    <source>
        <dbReference type="PROSITE-ProRule" id="PRU10060"/>
    </source>
</evidence>
<accession>A0AAD9MMD0</accession>
<feature type="active site" evidence="8">
    <location>
        <position position="367"/>
    </location>
</feature>
<keyword evidence="3 8" id="KW-0378">Hydrolase</keyword>
<comment type="catalytic activity">
    <reaction evidence="1 9">
        <text>Endohydrolysis of (1-&gt;4)-beta-D-glucosidic linkages in cellulose, lichenin and cereal beta-D-glucans.</text>
        <dbReference type="EC" id="3.2.1.4"/>
    </reaction>
</comment>
<evidence type="ECO:0000256" key="7">
    <source>
        <dbReference type="ARBA" id="ARBA00023326"/>
    </source>
</evidence>
<dbReference type="PANTHER" id="PTHR22298">
    <property type="entry name" value="ENDO-1,4-BETA-GLUCANASE"/>
    <property type="match status" value="1"/>
</dbReference>
<comment type="caution">
    <text evidence="11">The sequence shown here is derived from an EMBL/GenBank/DDBJ whole genome shotgun (WGS) entry which is preliminary data.</text>
</comment>
<dbReference type="InterPro" id="IPR008928">
    <property type="entry name" value="6-hairpin_glycosidase_sf"/>
</dbReference>
<reference evidence="11" key="1">
    <citation type="submission" date="2021-01" db="EMBL/GenBank/DDBJ databases">
        <authorList>
            <person name="Eckstrom K.M.E."/>
        </authorList>
    </citation>
    <scope>NUCLEOTIDE SEQUENCE</scope>
    <source>
        <strain evidence="11">UVCC 0001</strain>
    </source>
</reference>
<feature type="active site" evidence="8">
    <location>
        <position position="358"/>
    </location>
</feature>
<name>A0AAD9MMD0_PROWI</name>
<protein>
    <recommendedName>
        <fullName evidence="9">Endoglucanase</fullName>
        <ecNumber evidence="9">3.2.1.4</ecNumber>
    </recommendedName>
</protein>
<dbReference type="AlphaFoldDB" id="A0AAD9MMD0"/>
<keyword evidence="5 8" id="KW-0119">Carbohydrate metabolism</keyword>
<dbReference type="InterPro" id="IPR012341">
    <property type="entry name" value="6hp_glycosidase-like_sf"/>
</dbReference>
<dbReference type="Gene3D" id="1.50.10.10">
    <property type="match status" value="1"/>
</dbReference>
<dbReference type="SUPFAM" id="SSF48208">
    <property type="entry name" value="Six-hairpin glycosidases"/>
    <property type="match status" value="1"/>
</dbReference>
<evidence type="ECO:0000259" key="10">
    <source>
        <dbReference type="Pfam" id="PF00759"/>
    </source>
</evidence>
<gene>
    <name evidence="11" type="ORF">QBZ16_003135</name>
</gene>
<dbReference type="EMBL" id="JASFZW010000003">
    <property type="protein sequence ID" value="KAK2079443.1"/>
    <property type="molecule type" value="Genomic_DNA"/>
</dbReference>
<evidence type="ECO:0000313" key="12">
    <source>
        <dbReference type="Proteomes" id="UP001255856"/>
    </source>
</evidence>
<comment type="similarity">
    <text evidence="2 8 9">Belongs to the glycosyl hydrolase 9 (cellulase E) family.</text>
</comment>